<dbReference type="RefSeq" id="WP_018450795.1">
    <property type="nucleotide sequence ID" value="NZ_AP019827.1"/>
</dbReference>
<dbReference type="AlphaFoldDB" id="A0A510JM28"/>
<organism evidence="3 4">
    <name type="scientific">Leptotrichia shahii</name>
    <dbReference type="NCBI Taxonomy" id="157691"/>
    <lineage>
        <taxon>Bacteria</taxon>
        <taxon>Fusobacteriati</taxon>
        <taxon>Fusobacteriota</taxon>
        <taxon>Fusobacteriia</taxon>
        <taxon>Fusobacteriales</taxon>
        <taxon>Leptotrichiaceae</taxon>
        <taxon>Leptotrichia</taxon>
    </lineage>
</organism>
<reference evidence="3 4" key="1">
    <citation type="submission" date="2019-07" db="EMBL/GenBank/DDBJ databases">
        <title>Complete Genome Sequence of Leptotrichia shahii Strain JCM 16776.</title>
        <authorList>
            <person name="Watanabe S."/>
            <person name="Cui L."/>
        </authorList>
    </citation>
    <scope>NUCLEOTIDE SEQUENCE [LARGE SCALE GENOMIC DNA]</scope>
    <source>
        <strain evidence="3 4">JCM16776</strain>
    </source>
</reference>
<name>A0A510JM28_9FUSO</name>
<feature type="region of interest" description="Disordered" evidence="1">
    <location>
        <begin position="1"/>
        <end position="27"/>
    </location>
</feature>
<keyword evidence="2" id="KW-0472">Membrane</keyword>
<dbReference type="KEGG" id="lsz:JCM16776_0451"/>
<keyword evidence="4" id="KW-1185">Reference proteome</keyword>
<accession>A0A510JM28</accession>
<feature type="compositionally biased region" description="Polar residues" evidence="1">
    <location>
        <begin position="1"/>
        <end position="13"/>
    </location>
</feature>
<evidence type="ECO:0000256" key="1">
    <source>
        <dbReference type="SAM" id="MobiDB-lite"/>
    </source>
</evidence>
<feature type="transmembrane region" description="Helical" evidence="2">
    <location>
        <begin position="85"/>
        <end position="107"/>
    </location>
</feature>
<keyword evidence="2" id="KW-0812">Transmembrane</keyword>
<dbReference type="OrthoDB" id="9921806at2"/>
<dbReference type="Proteomes" id="UP000322617">
    <property type="component" value="Chromosome"/>
</dbReference>
<evidence type="ECO:0000313" key="4">
    <source>
        <dbReference type="Proteomes" id="UP000322617"/>
    </source>
</evidence>
<keyword evidence="2" id="KW-1133">Transmembrane helix</keyword>
<dbReference type="EMBL" id="AP019827">
    <property type="protein sequence ID" value="BBM40237.1"/>
    <property type="molecule type" value="Genomic_DNA"/>
</dbReference>
<proteinExistence type="predicted"/>
<protein>
    <submittedName>
        <fullName evidence="3">Uncharacterized protein</fullName>
    </submittedName>
</protein>
<sequence length="332" mass="38416">MNEKNQNYNNQGYDMNYSNGNSNGYNNYDEHNDDMNYGNNGDNNYNEPYYNDQNYYNNFNNQNFDGNYENQNYNYNNKKNNNTTIFIIIGIVVAIIGYYVATNYIFIDKFDISNYYTVNVDGISGEAKAEILPKEATGDESKKSSNLKLKNFLDKANIKFELSKSEGIQNGDVIQVNAIYDTRLAKFNKIKVINDKFEIKVSDLPNPVKNISEIKNLSQIKKLYENYFISELGRRTDYYSTLYEILGMYSGKDSNGQVILRIYSKIKSRNMYYDGKAVEYDYLELSNLMQNSNNEITSATRTTITSDSNLNGEMNSQEMDSRLRLEGFSKIN</sequence>
<feature type="compositionally biased region" description="Low complexity" evidence="1">
    <location>
        <begin position="16"/>
        <end position="27"/>
    </location>
</feature>
<gene>
    <name evidence="3" type="ORF">JCM16776_0451</name>
</gene>
<evidence type="ECO:0000256" key="2">
    <source>
        <dbReference type="SAM" id="Phobius"/>
    </source>
</evidence>
<evidence type="ECO:0000313" key="3">
    <source>
        <dbReference type="EMBL" id="BBM40237.1"/>
    </source>
</evidence>